<protein>
    <submittedName>
        <fullName evidence="2">Uncharacterized protein</fullName>
    </submittedName>
</protein>
<dbReference type="EMBL" id="KN822041">
    <property type="protein sequence ID" value="KIM62614.1"/>
    <property type="molecule type" value="Genomic_DNA"/>
</dbReference>
<proteinExistence type="predicted"/>
<dbReference type="HOGENOM" id="CLU_2334880_0_0_1"/>
<reference evidence="3" key="2">
    <citation type="submission" date="2015-01" db="EMBL/GenBank/DDBJ databases">
        <title>Evolutionary Origins and Diversification of the Mycorrhizal Mutualists.</title>
        <authorList>
            <consortium name="DOE Joint Genome Institute"/>
            <consortium name="Mycorrhizal Genomics Consortium"/>
            <person name="Kohler A."/>
            <person name="Kuo A."/>
            <person name="Nagy L.G."/>
            <person name="Floudas D."/>
            <person name="Copeland A."/>
            <person name="Barry K.W."/>
            <person name="Cichocki N."/>
            <person name="Veneault-Fourrey C."/>
            <person name="LaButti K."/>
            <person name="Lindquist E.A."/>
            <person name="Lipzen A."/>
            <person name="Lundell T."/>
            <person name="Morin E."/>
            <person name="Murat C."/>
            <person name="Riley R."/>
            <person name="Ohm R."/>
            <person name="Sun H."/>
            <person name="Tunlid A."/>
            <person name="Henrissat B."/>
            <person name="Grigoriev I.V."/>
            <person name="Hibbett D.S."/>
            <person name="Martin F."/>
        </authorList>
    </citation>
    <scope>NUCLEOTIDE SEQUENCE [LARGE SCALE GENOMIC DNA]</scope>
    <source>
        <strain evidence="3">Foug A</strain>
    </source>
</reference>
<feature type="compositionally biased region" description="Polar residues" evidence="1">
    <location>
        <begin position="65"/>
        <end position="75"/>
    </location>
</feature>
<dbReference type="AlphaFoldDB" id="A0A0C3E2A6"/>
<accession>A0A0C3E2A6</accession>
<reference evidence="2 3" key="1">
    <citation type="submission" date="2014-04" db="EMBL/GenBank/DDBJ databases">
        <authorList>
            <consortium name="DOE Joint Genome Institute"/>
            <person name="Kuo A."/>
            <person name="Kohler A."/>
            <person name="Nagy L.G."/>
            <person name="Floudas D."/>
            <person name="Copeland A."/>
            <person name="Barry K.W."/>
            <person name="Cichocki N."/>
            <person name="Veneault-Fourrey C."/>
            <person name="LaButti K."/>
            <person name="Lindquist E.A."/>
            <person name="Lipzen A."/>
            <person name="Lundell T."/>
            <person name="Morin E."/>
            <person name="Murat C."/>
            <person name="Sun H."/>
            <person name="Tunlid A."/>
            <person name="Henrissat B."/>
            <person name="Grigoriev I.V."/>
            <person name="Hibbett D.S."/>
            <person name="Martin F."/>
            <person name="Nordberg H.P."/>
            <person name="Cantor M.N."/>
            <person name="Hua S.X."/>
        </authorList>
    </citation>
    <scope>NUCLEOTIDE SEQUENCE [LARGE SCALE GENOMIC DNA]</scope>
    <source>
        <strain evidence="2 3">Foug A</strain>
    </source>
</reference>
<evidence type="ECO:0000256" key="1">
    <source>
        <dbReference type="SAM" id="MobiDB-lite"/>
    </source>
</evidence>
<keyword evidence="3" id="KW-1185">Reference proteome</keyword>
<feature type="region of interest" description="Disordered" evidence="1">
    <location>
        <begin position="1"/>
        <end position="20"/>
    </location>
</feature>
<name>A0A0C3E2A6_9AGAM</name>
<sequence length="98" mass="11256">MYRIKAQYAQGGRENGERSEGAKIICHCNGDTIVKTVWDIGHQVWLQNSRQVYHTMPTIRHAQSDLEQQSNTAYSRKTKKSIQRDSIFAGRHPPQSKT</sequence>
<dbReference type="InParanoid" id="A0A0C3E2A6"/>
<dbReference type="Proteomes" id="UP000053989">
    <property type="component" value="Unassembled WGS sequence"/>
</dbReference>
<gene>
    <name evidence="2" type="ORF">SCLCIDRAFT_796671</name>
</gene>
<evidence type="ECO:0000313" key="2">
    <source>
        <dbReference type="EMBL" id="KIM62614.1"/>
    </source>
</evidence>
<evidence type="ECO:0000313" key="3">
    <source>
        <dbReference type="Proteomes" id="UP000053989"/>
    </source>
</evidence>
<feature type="region of interest" description="Disordered" evidence="1">
    <location>
        <begin position="61"/>
        <end position="98"/>
    </location>
</feature>
<organism evidence="2 3">
    <name type="scientific">Scleroderma citrinum Foug A</name>
    <dbReference type="NCBI Taxonomy" id="1036808"/>
    <lineage>
        <taxon>Eukaryota</taxon>
        <taxon>Fungi</taxon>
        <taxon>Dikarya</taxon>
        <taxon>Basidiomycota</taxon>
        <taxon>Agaricomycotina</taxon>
        <taxon>Agaricomycetes</taxon>
        <taxon>Agaricomycetidae</taxon>
        <taxon>Boletales</taxon>
        <taxon>Sclerodermatineae</taxon>
        <taxon>Sclerodermataceae</taxon>
        <taxon>Scleroderma</taxon>
    </lineage>
</organism>